<dbReference type="Gene3D" id="3.40.50.450">
    <property type="match status" value="1"/>
</dbReference>
<sequence>MTLKKIISGGQTGADKAGLIAARALGLETGGCAPKGWRICLPDGSDGSDPSLQDYGLVEHESREYPPRTILNVQSSDGTVWFGYEKSPGGKLTLQTAEAKGKPSIINPTASELREWVTAKDIQTLNVAGNRQSPENPDIFEFTYQTICEAFRGDLDA</sequence>
<accession>A0ABV0JCX5</accession>
<evidence type="ECO:0000313" key="1">
    <source>
        <dbReference type="EMBL" id="MEP0819644.1"/>
    </source>
</evidence>
<gene>
    <name evidence="1" type="ORF">NC998_21320</name>
</gene>
<organism evidence="1 2">
    <name type="scientific">Trichocoleus desertorum GB2-A4</name>
    <dbReference type="NCBI Taxonomy" id="2933944"/>
    <lineage>
        <taxon>Bacteria</taxon>
        <taxon>Bacillati</taxon>
        <taxon>Cyanobacteriota</taxon>
        <taxon>Cyanophyceae</taxon>
        <taxon>Leptolyngbyales</taxon>
        <taxon>Trichocoleusaceae</taxon>
        <taxon>Trichocoleus</taxon>
    </lineage>
</organism>
<comment type="caution">
    <text evidence="1">The sequence shown here is derived from an EMBL/GenBank/DDBJ whole genome shotgun (WGS) entry which is preliminary data.</text>
</comment>
<dbReference type="RefSeq" id="WP_190440758.1">
    <property type="nucleotide sequence ID" value="NZ_JAMPKM010000015.1"/>
</dbReference>
<reference evidence="1 2" key="1">
    <citation type="submission" date="2022-04" db="EMBL/GenBank/DDBJ databases">
        <title>Positive selection, recombination, and allopatry shape intraspecific diversity of widespread and dominant cyanobacteria.</title>
        <authorList>
            <person name="Wei J."/>
            <person name="Shu W."/>
            <person name="Hu C."/>
        </authorList>
    </citation>
    <scope>NUCLEOTIDE SEQUENCE [LARGE SCALE GENOMIC DNA]</scope>
    <source>
        <strain evidence="1 2">GB2-A4</strain>
    </source>
</reference>
<keyword evidence="2" id="KW-1185">Reference proteome</keyword>
<proteinExistence type="predicted"/>
<dbReference type="Proteomes" id="UP001464891">
    <property type="component" value="Unassembled WGS sequence"/>
</dbReference>
<dbReference type="Pfam" id="PF12694">
    <property type="entry name" value="cpYpsA"/>
    <property type="match status" value="1"/>
</dbReference>
<protein>
    <submittedName>
        <fullName evidence="1">Molybdenum carrier protein</fullName>
    </submittedName>
</protein>
<dbReference type="EMBL" id="JAMPKM010000015">
    <property type="protein sequence ID" value="MEP0819644.1"/>
    <property type="molecule type" value="Genomic_DNA"/>
</dbReference>
<name>A0ABV0JCX5_9CYAN</name>
<evidence type="ECO:0000313" key="2">
    <source>
        <dbReference type="Proteomes" id="UP001464891"/>
    </source>
</evidence>
<dbReference type="InterPro" id="IPR024755">
    <property type="entry name" value="cpYpsA"/>
</dbReference>